<feature type="compositionally biased region" description="Basic and acidic residues" evidence="1">
    <location>
        <begin position="272"/>
        <end position="287"/>
    </location>
</feature>
<evidence type="ECO:0000256" key="1">
    <source>
        <dbReference type="SAM" id="MobiDB-lite"/>
    </source>
</evidence>
<feature type="region of interest" description="Disordered" evidence="1">
    <location>
        <begin position="221"/>
        <end position="376"/>
    </location>
</feature>
<dbReference type="Proteomes" id="UP000828390">
    <property type="component" value="Unassembled WGS sequence"/>
</dbReference>
<keyword evidence="2" id="KW-0472">Membrane</keyword>
<evidence type="ECO:0000313" key="4">
    <source>
        <dbReference type="Proteomes" id="UP000828390"/>
    </source>
</evidence>
<feature type="transmembrane region" description="Helical" evidence="2">
    <location>
        <begin position="145"/>
        <end position="169"/>
    </location>
</feature>
<gene>
    <name evidence="3" type="ORF">DPMN_030039</name>
</gene>
<proteinExistence type="predicted"/>
<evidence type="ECO:0000256" key="2">
    <source>
        <dbReference type="SAM" id="Phobius"/>
    </source>
</evidence>
<feature type="transmembrane region" description="Helical" evidence="2">
    <location>
        <begin position="12"/>
        <end position="38"/>
    </location>
</feature>
<feature type="compositionally biased region" description="Polar residues" evidence="1">
    <location>
        <begin position="230"/>
        <end position="246"/>
    </location>
</feature>
<keyword evidence="2" id="KW-0812">Transmembrane</keyword>
<evidence type="ECO:0000313" key="3">
    <source>
        <dbReference type="EMBL" id="KAH3866916.1"/>
    </source>
</evidence>
<dbReference type="EMBL" id="JAIWYP010000002">
    <property type="protein sequence ID" value="KAH3866916.1"/>
    <property type="molecule type" value="Genomic_DNA"/>
</dbReference>
<name>A0A9D4LZM8_DREPO</name>
<organism evidence="3 4">
    <name type="scientific">Dreissena polymorpha</name>
    <name type="common">Zebra mussel</name>
    <name type="synonym">Mytilus polymorpha</name>
    <dbReference type="NCBI Taxonomy" id="45954"/>
    <lineage>
        <taxon>Eukaryota</taxon>
        <taxon>Metazoa</taxon>
        <taxon>Spiralia</taxon>
        <taxon>Lophotrochozoa</taxon>
        <taxon>Mollusca</taxon>
        <taxon>Bivalvia</taxon>
        <taxon>Autobranchia</taxon>
        <taxon>Heteroconchia</taxon>
        <taxon>Euheterodonta</taxon>
        <taxon>Imparidentia</taxon>
        <taxon>Neoheterodontei</taxon>
        <taxon>Myida</taxon>
        <taxon>Dreissenoidea</taxon>
        <taxon>Dreissenidae</taxon>
        <taxon>Dreissena</taxon>
    </lineage>
</organism>
<sequence length="376" mass="41226">MGKLTNTNTWSFYASGALLFTLSGGFLVLVGFVMPYWIAFDHSPCPGSSYNVTVYVSVWYGMVCDMDNPTYCRMKGIRPQTSYNFNFSQLAGCNAEELSVRLAYGLGGYGLWTAVQIVTSVGLVLIFVASIMVEAWRCGGYRNRGFVAAMSSFLILGGFAVLAMVLLVIIGLVQCFGVPKIFERVPGTFVWSVLTSGIGALLALAGVRKWEEFSEKYRQDDTKDGLMETAQGTSSGQTNKTFSIEESSSADQRGSRSSSSASDDMGGVRQRGQVDKGYDSGTRKNSEEYPYAVSMKQSKRQVKESSSGQTNKTYSIEESSSAVQRDSRPSSSGTDDNDSYDSGTRKNSEEYPYAVSKKPSKRQAEQRNDHIHTTEL</sequence>
<accession>A0A9D4LZM8</accession>
<reference evidence="3" key="1">
    <citation type="journal article" date="2019" name="bioRxiv">
        <title>The Genome of the Zebra Mussel, Dreissena polymorpha: A Resource for Invasive Species Research.</title>
        <authorList>
            <person name="McCartney M.A."/>
            <person name="Auch B."/>
            <person name="Kono T."/>
            <person name="Mallez S."/>
            <person name="Zhang Y."/>
            <person name="Obille A."/>
            <person name="Becker A."/>
            <person name="Abrahante J.E."/>
            <person name="Garbe J."/>
            <person name="Badalamenti J.P."/>
            <person name="Herman A."/>
            <person name="Mangelson H."/>
            <person name="Liachko I."/>
            <person name="Sullivan S."/>
            <person name="Sone E.D."/>
            <person name="Koren S."/>
            <person name="Silverstein K.A.T."/>
            <person name="Beckman K.B."/>
            <person name="Gohl D.M."/>
        </authorList>
    </citation>
    <scope>NUCLEOTIDE SEQUENCE</scope>
    <source>
        <strain evidence="3">Duluth1</strain>
        <tissue evidence="3">Whole animal</tissue>
    </source>
</reference>
<feature type="transmembrane region" description="Helical" evidence="2">
    <location>
        <begin position="109"/>
        <end position="133"/>
    </location>
</feature>
<comment type="caution">
    <text evidence="3">The sequence shown here is derived from an EMBL/GenBank/DDBJ whole genome shotgun (WGS) entry which is preliminary data.</text>
</comment>
<feature type="compositionally biased region" description="Low complexity" evidence="1">
    <location>
        <begin position="247"/>
        <end position="264"/>
    </location>
</feature>
<feature type="transmembrane region" description="Helical" evidence="2">
    <location>
        <begin position="189"/>
        <end position="207"/>
    </location>
</feature>
<feature type="compositionally biased region" description="Polar residues" evidence="1">
    <location>
        <begin position="304"/>
        <end position="334"/>
    </location>
</feature>
<protein>
    <submittedName>
        <fullName evidence="3">Uncharacterized protein</fullName>
    </submittedName>
</protein>
<reference evidence="3" key="2">
    <citation type="submission" date="2020-11" db="EMBL/GenBank/DDBJ databases">
        <authorList>
            <person name="McCartney M.A."/>
            <person name="Auch B."/>
            <person name="Kono T."/>
            <person name="Mallez S."/>
            <person name="Becker A."/>
            <person name="Gohl D.M."/>
            <person name="Silverstein K.A.T."/>
            <person name="Koren S."/>
            <person name="Bechman K.B."/>
            <person name="Herman A."/>
            <person name="Abrahante J.E."/>
            <person name="Garbe J."/>
        </authorList>
    </citation>
    <scope>NUCLEOTIDE SEQUENCE</scope>
    <source>
        <strain evidence="3">Duluth1</strain>
        <tissue evidence="3">Whole animal</tissue>
    </source>
</reference>
<feature type="compositionally biased region" description="Basic and acidic residues" evidence="1">
    <location>
        <begin position="362"/>
        <end position="376"/>
    </location>
</feature>
<dbReference type="AlphaFoldDB" id="A0A9D4LZM8"/>
<keyword evidence="2" id="KW-1133">Transmembrane helix</keyword>
<keyword evidence="4" id="KW-1185">Reference proteome</keyword>